<protein>
    <recommendedName>
        <fullName evidence="5">Proline-rich protein</fullName>
    </recommendedName>
</protein>
<proteinExistence type="predicted"/>
<dbReference type="SMR" id="K7LNW2"/>
<dbReference type="Proteomes" id="UP000008827">
    <property type="component" value="Chromosome 11"/>
</dbReference>
<accession>K7LNW2</accession>
<dbReference type="PANTHER" id="PTHR33935">
    <property type="entry name" value="OS10G0148100 PROTEIN"/>
    <property type="match status" value="1"/>
</dbReference>
<feature type="chain" id="PRO_5014581292" description="Proline-rich protein" evidence="1">
    <location>
        <begin position="29"/>
        <end position="158"/>
    </location>
</feature>
<reference evidence="3" key="2">
    <citation type="submission" date="2018-02" db="UniProtKB">
        <authorList>
            <consortium name="EnsemblPlants"/>
        </authorList>
    </citation>
    <scope>IDENTIFICATION</scope>
    <source>
        <strain evidence="3">Williams 82</strain>
    </source>
</reference>
<dbReference type="EMBL" id="CM000844">
    <property type="protein sequence ID" value="KRH29118.1"/>
    <property type="molecule type" value="Genomic_DNA"/>
</dbReference>
<dbReference type="AlphaFoldDB" id="K7LNW2"/>
<dbReference type="PaxDb" id="3847-GLYMA11G10460.2"/>
<gene>
    <name evidence="2" type="ORF">GLYMA_11G098500</name>
</gene>
<evidence type="ECO:0000256" key="1">
    <source>
        <dbReference type="SAM" id="SignalP"/>
    </source>
</evidence>
<name>K7LNW2_SOYBN</name>
<dbReference type="OMA" id="RSECFPQ"/>
<dbReference type="HOGENOM" id="CLU_1673795_0_0_1"/>
<feature type="signal peptide" evidence="1">
    <location>
        <begin position="1"/>
        <end position="28"/>
    </location>
</feature>
<reference evidence="2" key="3">
    <citation type="submission" date="2018-07" db="EMBL/GenBank/DDBJ databases">
        <title>WGS assembly of Glycine max.</title>
        <authorList>
            <person name="Schmutz J."/>
            <person name="Cannon S."/>
            <person name="Schlueter J."/>
            <person name="Ma J."/>
            <person name="Mitros T."/>
            <person name="Nelson W."/>
            <person name="Hyten D."/>
            <person name="Song Q."/>
            <person name="Thelen J."/>
            <person name="Cheng J."/>
            <person name="Xu D."/>
            <person name="Hellsten U."/>
            <person name="May G."/>
            <person name="Yu Y."/>
            <person name="Sakurai T."/>
            <person name="Umezawa T."/>
            <person name="Bhattacharyya M."/>
            <person name="Sandhu D."/>
            <person name="Valliyodan B."/>
            <person name="Lindquist E."/>
            <person name="Peto M."/>
            <person name="Grant D."/>
            <person name="Shu S."/>
            <person name="Goodstein D."/>
            <person name="Barry K."/>
            <person name="Futrell-Griggs M."/>
            <person name="Abernathy B."/>
            <person name="Du J."/>
            <person name="Tian Z."/>
            <person name="Zhu L."/>
            <person name="Gill N."/>
            <person name="Joshi T."/>
            <person name="Libault M."/>
            <person name="Sethuraman A."/>
            <person name="Zhang X."/>
            <person name="Shinozaki K."/>
            <person name="Nguyen H."/>
            <person name="Wing R."/>
            <person name="Cregan P."/>
            <person name="Specht J."/>
            <person name="Grimwood J."/>
            <person name="Rokhsar D."/>
            <person name="Stacey G."/>
            <person name="Shoemaker R."/>
            <person name="Jackson S."/>
        </authorList>
    </citation>
    <scope>NUCLEOTIDE SEQUENCE</scope>
    <source>
        <tissue evidence="2">Callus</tissue>
    </source>
</reference>
<dbReference type="FunCoup" id="K7LNW2">
    <property type="interactions" value="22"/>
</dbReference>
<dbReference type="InParanoid" id="K7LNW2"/>
<dbReference type="eggNOG" id="ENOG502QTFH">
    <property type="taxonomic scope" value="Eukaryota"/>
</dbReference>
<dbReference type="EnsemblPlants" id="KRH29118">
    <property type="protein sequence ID" value="KRH29118"/>
    <property type="gene ID" value="GLYMA_11G098500"/>
</dbReference>
<dbReference type="Pfam" id="PF01190">
    <property type="entry name" value="Pollen_Ole_e_1"/>
    <property type="match status" value="1"/>
</dbReference>
<evidence type="ECO:0008006" key="5">
    <source>
        <dbReference type="Google" id="ProtNLM"/>
    </source>
</evidence>
<keyword evidence="4" id="KW-1185">Reference proteome</keyword>
<evidence type="ECO:0000313" key="3">
    <source>
        <dbReference type="EnsemblPlants" id="KRH29118"/>
    </source>
</evidence>
<sequence>MQILTRRQGAFLCFWLSVLFVVVDFCYGDHSTVEVVGLGECADCKEKNIQTSQAFSGLRVTVDCKAASGNFERRGVGELDEYGNFKVSLPHDTVKDDKLIEECYAQLLSASAAPCPTHDGPLSHKIVIKSKTNNEKHTLGPAGKLKFSSQTCASASSG</sequence>
<dbReference type="Gramene" id="KRH29118">
    <property type="protein sequence ID" value="KRH29118"/>
    <property type="gene ID" value="GLYMA_11G098500"/>
</dbReference>
<organism evidence="3">
    <name type="scientific">Glycine max</name>
    <name type="common">Soybean</name>
    <name type="synonym">Glycine hispida</name>
    <dbReference type="NCBI Taxonomy" id="3847"/>
    <lineage>
        <taxon>Eukaryota</taxon>
        <taxon>Viridiplantae</taxon>
        <taxon>Streptophyta</taxon>
        <taxon>Embryophyta</taxon>
        <taxon>Tracheophyta</taxon>
        <taxon>Spermatophyta</taxon>
        <taxon>Magnoliopsida</taxon>
        <taxon>eudicotyledons</taxon>
        <taxon>Gunneridae</taxon>
        <taxon>Pentapetalae</taxon>
        <taxon>rosids</taxon>
        <taxon>fabids</taxon>
        <taxon>Fabales</taxon>
        <taxon>Fabaceae</taxon>
        <taxon>Papilionoideae</taxon>
        <taxon>50 kb inversion clade</taxon>
        <taxon>NPAAA clade</taxon>
        <taxon>indigoferoid/millettioid clade</taxon>
        <taxon>Phaseoleae</taxon>
        <taxon>Glycine</taxon>
        <taxon>Glycine subgen. Soja</taxon>
    </lineage>
</organism>
<evidence type="ECO:0000313" key="2">
    <source>
        <dbReference type="EMBL" id="KRH29118.1"/>
    </source>
</evidence>
<keyword evidence="1" id="KW-0732">Signal</keyword>
<dbReference type="STRING" id="3847.K7LNW2"/>
<evidence type="ECO:0000313" key="4">
    <source>
        <dbReference type="Proteomes" id="UP000008827"/>
    </source>
</evidence>
<reference evidence="2 3" key="1">
    <citation type="journal article" date="2010" name="Nature">
        <title>Genome sequence of the palaeopolyploid soybean.</title>
        <authorList>
            <person name="Schmutz J."/>
            <person name="Cannon S.B."/>
            <person name="Schlueter J."/>
            <person name="Ma J."/>
            <person name="Mitros T."/>
            <person name="Nelson W."/>
            <person name="Hyten D.L."/>
            <person name="Song Q."/>
            <person name="Thelen J.J."/>
            <person name="Cheng J."/>
            <person name="Xu D."/>
            <person name="Hellsten U."/>
            <person name="May G.D."/>
            <person name="Yu Y."/>
            <person name="Sakurai T."/>
            <person name="Umezawa T."/>
            <person name="Bhattacharyya M.K."/>
            <person name="Sandhu D."/>
            <person name="Valliyodan B."/>
            <person name="Lindquist E."/>
            <person name="Peto M."/>
            <person name="Grant D."/>
            <person name="Shu S."/>
            <person name="Goodstein D."/>
            <person name="Barry K."/>
            <person name="Futrell-Griggs M."/>
            <person name="Abernathy B."/>
            <person name="Du J."/>
            <person name="Tian Z."/>
            <person name="Zhu L."/>
            <person name="Gill N."/>
            <person name="Joshi T."/>
            <person name="Libault M."/>
            <person name="Sethuraman A."/>
            <person name="Zhang X.-C."/>
            <person name="Shinozaki K."/>
            <person name="Nguyen H.T."/>
            <person name="Wing R.A."/>
            <person name="Cregan P."/>
            <person name="Specht J."/>
            <person name="Grimwood J."/>
            <person name="Rokhsar D."/>
            <person name="Stacey G."/>
            <person name="Shoemaker R.C."/>
            <person name="Jackson S.A."/>
        </authorList>
    </citation>
    <scope>NUCLEOTIDE SEQUENCE [LARGE SCALE GENOMIC DNA]</scope>
    <source>
        <strain evidence="3">cv. Williams 82</strain>
        <tissue evidence="2">Callus</tissue>
    </source>
</reference>
<dbReference type="PANTHER" id="PTHR33935:SF22">
    <property type="entry name" value="OS10G0149400 PROTEIN"/>
    <property type="match status" value="1"/>
</dbReference>